<name>S3D9I1_GLAL2</name>
<dbReference type="AlphaFoldDB" id="S3D9I1"/>
<evidence type="ECO:0000256" key="1">
    <source>
        <dbReference type="SAM" id="MobiDB-lite"/>
    </source>
</evidence>
<protein>
    <recommendedName>
        <fullName evidence="6">Mid2 domain-containing protein</fullName>
    </recommendedName>
</protein>
<feature type="chain" id="PRO_5012022919" description="Mid2 domain-containing protein" evidence="3">
    <location>
        <begin position="16"/>
        <end position="208"/>
    </location>
</feature>
<evidence type="ECO:0000256" key="2">
    <source>
        <dbReference type="SAM" id="Phobius"/>
    </source>
</evidence>
<feature type="signal peptide" evidence="3">
    <location>
        <begin position="1"/>
        <end position="15"/>
    </location>
</feature>
<dbReference type="HOGENOM" id="CLU_1320997_0_0_1"/>
<evidence type="ECO:0000313" key="4">
    <source>
        <dbReference type="EMBL" id="EPE34385.1"/>
    </source>
</evidence>
<dbReference type="GeneID" id="19469126"/>
<keyword evidence="3" id="KW-0732">Signal</keyword>
<reference evidence="4 5" key="1">
    <citation type="journal article" date="2013" name="BMC Genomics">
        <title>Genomics-driven discovery of the pneumocandin biosynthetic gene cluster in the fungus Glarea lozoyensis.</title>
        <authorList>
            <person name="Chen L."/>
            <person name="Yue Q."/>
            <person name="Zhang X."/>
            <person name="Xiang M."/>
            <person name="Wang C."/>
            <person name="Li S."/>
            <person name="Che Y."/>
            <person name="Ortiz-Lopez F.J."/>
            <person name="Bills G.F."/>
            <person name="Liu X."/>
            <person name="An Z."/>
        </authorList>
    </citation>
    <scope>NUCLEOTIDE SEQUENCE [LARGE SCALE GENOMIC DNA]</scope>
    <source>
        <strain evidence="5">ATCC 20868 / MF5171</strain>
    </source>
</reference>
<dbReference type="Proteomes" id="UP000016922">
    <property type="component" value="Unassembled WGS sequence"/>
</dbReference>
<feature type="region of interest" description="Disordered" evidence="1">
    <location>
        <begin position="179"/>
        <end position="208"/>
    </location>
</feature>
<keyword evidence="2" id="KW-1133">Transmembrane helix</keyword>
<dbReference type="EMBL" id="KE145356">
    <property type="protein sequence ID" value="EPE34385.1"/>
    <property type="molecule type" value="Genomic_DNA"/>
</dbReference>
<dbReference type="KEGG" id="glz:GLAREA_10079"/>
<keyword evidence="2" id="KW-0812">Transmembrane</keyword>
<keyword evidence="2" id="KW-0472">Membrane</keyword>
<dbReference type="RefSeq" id="XP_008078320.1">
    <property type="nucleotide sequence ID" value="XM_008080129.1"/>
</dbReference>
<accession>S3D9I1</accession>
<organism evidence="4 5">
    <name type="scientific">Glarea lozoyensis (strain ATCC 20868 / MF5171)</name>
    <dbReference type="NCBI Taxonomy" id="1116229"/>
    <lineage>
        <taxon>Eukaryota</taxon>
        <taxon>Fungi</taxon>
        <taxon>Dikarya</taxon>
        <taxon>Ascomycota</taxon>
        <taxon>Pezizomycotina</taxon>
        <taxon>Leotiomycetes</taxon>
        <taxon>Helotiales</taxon>
        <taxon>Helotiaceae</taxon>
        <taxon>Glarea</taxon>
    </lineage>
</organism>
<evidence type="ECO:0000313" key="5">
    <source>
        <dbReference type="Proteomes" id="UP000016922"/>
    </source>
</evidence>
<keyword evidence="5" id="KW-1185">Reference proteome</keyword>
<sequence>MFFLMLALFIAGVTAVPADLESVHDIEGRTLNERQCQPCGTYCCDYANNWVCNTYSTYCSYSYNIPSIPPPTPAYYSTPNYYTAPSPTPVSSTTCSTYETTCGSYCCNEATQSCKTDSSGSDYCGTKYSEPDGTSSKSSKKIPGKAIAGIVIGVLAALSLIGSGILYCCCGIGRKKAAEQSTPIEPPGYDDGSKNVEPGVAQVAPEKN</sequence>
<proteinExistence type="predicted"/>
<gene>
    <name evidence="4" type="ORF">GLAREA_10079</name>
</gene>
<evidence type="ECO:0008006" key="6">
    <source>
        <dbReference type="Google" id="ProtNLM"/>
    </source>
</evidence>
<evidence type="ECO:0000256" key="3">
    <source>
        <dbReference type="SAM" id="SignalP"/>
    </source>
</evidence>
<feature type="transmembrane region" description="Helical" evidence="2">
    <location>
        <begin position="146"/>
        <end position="170"/>
    </location>
</feature>